<dbReference type="EMBL" id="SPHZ02000012">
    <property type="protein sequence ID" value="KAF0888562.1"/>
    <property type="molecule type" value="Genomic_DNA"/>
</dbReference>
<proteinExistence type="predicted"/>
<keyword evidence="1" id="KW-0812">Transmembrane</keyword>
<protein>
    <recommendedName>
        <fullName evidence="2">DUF4408 domain-containing protein</fullName>
    </recommendedName>
</protein>
<dbReference type="AlphaFoldDB" id="A0A6G1BL20"/>
<evidence type="ECO:0000313" key="3">
    <source>
        <dbReference type="EMBL" id="KAF0888562.1"/>
    </source>
</evidence>
<keyword evidence="1" id="KW-0472">Membrane</keyword>
<accession>A0A6G1BL20</accession>
<dbReference type="PANTHER" id="PTHR35762:SF8">
    <property type="entry name" value="EXPRESSED PROTEIN"/>
    <property type="match status" value="1"/>
</dbReference>
<evidence type="ECO:0000256" key="1">
    <source>
        <dbReference type="SAM" id="Phobius"/>
    </source>
</evidence>
<keyword evidence="4" id="KW-1185">Reference proteome</keyword>
<dbReference type="Proteomes" id="UP000479710">
    <property type="component" value="Unassembled WGS sequence"/>
</dbReference>
<name>A0A6G1BL20_9ORYZ</name>
<comment type="caution">
    <text evidence="3">The sequence shown here is derived from an EMBL/GenBank/DDBJ whole genome shotgun (WGS) entry which is preliminary data.</text>
</comment>
<organism evidence="3 4">
    <name type="scientific">Oryza meyeriana var. granulata</name>
    <dbReference type="NCBI Taxonomy" id="110450"/>
    <lineage>
        <taxon>Eukaryota</taxon>
        <taxon>Viridiplantae</taxon>
        <taxon>Streptophyta</taxon>
        <taxon>Embryophyta</taxon>
        <taxon>Tracheophyta</taxon>
        <taxon>Spermatophyta</taxon>
        <taxon>Magnoliopsida</taxon>
        <taxon>Liliopsida</taxon>
        <taxon>Poales</taxon>
        <taxon>Poaceae</taxon>
        <taxon>BOP clade</taxon>
        <taxon>Oryzoideae</taxon>
        <taxon>Oryzeae</taxon>
        <taxon>Oryzinae</taxon>
        <taxon>Oryza</taxon>
        <taxon>Oryza meyeriana</taxon>
    </lineage>
</organism>
<gene>
    <name evidence="3" type="ORF">E2562_014769</name>
</gene>
<dbReference type="OrthoDB" id="781735at2759"/>
<evidence type="ECO:0000313" key="4">
    <source>
        <dbReference type="Proteomes" id="UP000479710"/>
    </source>
</evidence>
<sequence length="234" mass="26020">MERSSASQAQALFKATLVGMAILSMITWVPHMYSCIKMFFLVSVPSAASTLATPKCLFIFSNIIVIFLANESKLSEEESFTESPSNHGADDAMRFRVEAFTPATKENDVIVNHVAEGNSSEEQEESMVIVRDNSLQQLDQCERVDASSSKFVAKESRGDNDNFVVAKVNVDDEQGEEVEELGGAISGDKVIEEEVIEEEDVGLPTDELNRRVEDFIARFNMERQIEARMLVCCC</sequence>
<dbReference type="Pfam" id="PF14364">
    <property type="entry name" value="DUF4408"/>
    <property type="match status" value="1"/>
</dbReference>
<feature type="transmembrane region" description="Helical" evidence="1">
    <location>
        <begin position="12"/>
        <end position="31"/>
    </location>
</feature>
<dbReference type="PANTHER" id="PTHR35762">
    <property type="entry name" value="TRANSMEMBRANE PROTEIN"/>
    <property type="match status" value="1"/>
</dbReference>
<reference evidence="3 4" key="1">
    <citation type="submission" date="2019-11" db="EMBL/GenBank/DDBJ databases">
        <title>Whole genome sequence of Oryza granulata.</title>
        <authorList>
            <person name="Li W."/>
        </authorList>
    </citation>
    <scope>NUCLEOTIDE SEQUENCE [LARGE SCALE GENOMIC DNA]</scope>
    <source>
        <strain evidence="4">cv. Menghai</strain>
        <tissue evidence="3">Leaf</tissue>
    </source>
</reference>
<evidence type="ECO:0000259" key="2">
    <source>
        <dbReference type="Pfam" id="PF14364"/>
    </source>
</evidence>
<dbReference type="InterPro" id="IPR025520">
    <property type="entry name" value="DUF4408"/>
</dbReference>
<keyword evidence="1" id="KW-1133">Transmembrane helix</keyword>
<feature type="domain" description="DUF4408" evidence="2">
    <location>
        <begin position="30"/>
        <end position="74"/>
    </location>
</feature>